<evidence type="ECO:0000313" key="1">
    <source>
        <dbReference type="EMBL" id="DAF61096.1"/>
    </source>
</evidence>
<organism evidence="1">
    <name type="scientific">Phage sp. ctesc4</name>
    <dbReference type="NCBI Taxonomy" id="2828008"/>
    <lineage>
        <taxon>Viruses</taxon>
    </lineage>
</organism>
<reference evidence="1" key="1">
    <citation type="journal article" date="2021" name="Proc. Natl. Acad. Sci. U.S.A.">
        <title>A Catalog of Tens of Thousands of Viruses from Human Metagenomes Reveals Hidden Associations with Chronic Diseases.</title>
        <authorList>
            <person name="Tisza M.J."/>
            <person name="Buck C.B."/>
        </authorList>
    </citation>
    <scope>NUCLEOTIDE SEQUENCE</scope>
    <source>
        <strain evidence="1">Ctesc4</strain>
    </source>
</reference>
<dbReference type="EMBL" id="BK032802">
    <property type="protein sequence ID" value="DAF61096.1"/>
    <property type="molecule type" value="Genomic_DNA"/>
</dbReference>
<protein>
    <submittedName>
        <fullName evidence="1">Uncharacterized protein</fullName>
    </submittedName>
</protein>
<accession>A0A8S5TD86</accession>
<proteinExistence type="predicted"/>
<name>A0A8S5TD86_9VIRU</name>
<sequence>MTQTEQLDKLNMLTEALSALLNVYQEDIKGILFMEIVDDGMPDHWTFHNVGTRGDTWLSVVREARARVDIDEELEKGDTARSRARKRHLQAISVVADELAWVLDRLTCDIEATGEEE</sequence>